<keyword evidence="3" id="KW-1185">Reference proteome</keyword>
<sequence length="112" mass="11952">MIKFLASLAALSALAPAAAVDPAPGALSEAVVPEATLRVLPNDREATPECEDQLRAANTEAVEPAIEDEADARPGYFMRSVMYHENGCPLVVTLTGRTKPIPELPDVPKMIR</sequence>
<evidence type="ECO:0000313" key="3">
    <source>
        <dbReference type="Proteomes" id="UP000290057"/>
    </source>
</evidence>
<gene>
    <name evidence="2" type="ORF">EKJ_17020</name>
</gene>
<dbReference type="RefSeq" id="WP_130586558.1">
    <property type="nucleotide sequence ID" value="NZ_AP019389.1"/>
</dbReference>
<proteinExistence type="predicted"/>
<accession>A0A3T1CIM5</accession>
<dbReference type="AlphaFoldDB" id="A0A3T1CIM5"/>
<feature type="chain" id="PRO_5019033039" evidence="1">
    <location>
        <begin position="20"/>
        <end position="112"/>
    </location>
</feature>
<name>A0A3T1CIM5_9SPHN</name>
<organism evidence="2 3">
    <name type="scientific">Qipengyuania flava</name>
    <dbReference type="NCBI Taxonomy" id="192812"/>
    <lineage>
        <taxon>Bacteria</taxon>
        <taxon>Pseudomonadati</taxon>
        <taxon>Pseudomonadota</taxon>
        <taxon>Alphaproteobacteria</taxon>
        <taxon>Sphingomonadales</taxon>
        <taxon>Erythrobacteraceae</taxon>
        <taxon>Qipengyuania</taxon>
    </lineage>
</organism>
<feature type="signal peptide" evidence="1">
    <location>
        <begin position="1"/>
        <end position="19"/>
    </location>
</feature>
<evidence type="ECO:0000313" key="2">
    <source>
        <dbReference type="EMBL" id="BBI20855.1"/>
    </source>
</evidence>
<protein>
    <submittedName>
        <fullName evidence="2">Uncharacterized protein</fullName>
    </submittedName>
</protein>
<reference evidence="2 3" key="1">
    <citation type="submission" date="2019-01" db="EMBL/GenBank/DDBJ databases">
        <title>Complete genome sequence of Erythrobacter flavus KJ5.</title>
        <authorList>
            <person name="Kanesaki Y."/>
            <person name="Brotosudarmo T."/>
            <person name="Moriuchi R."/>
            <person name="Awai K."/>
        </authorList>
    </citation>
    <scope>NUCLEOTIDE SEQUENCE [LARGE SCALE GENOMIC DNA]</scope>
    <source>
        <strain evidence="2 3">KJ5</strain>
    </source>
</reference>
<evidence type="ECO:0000256" key="1">
    <source>
        <dbReference type="SAM" id="SignalP"/>
    </source>
</evidence>
<dbReference type="EMBL" id="AP019389">
    <property type="protein sequence ID" value="BBI20855.1"/>
    <property type="molecule type" value="Genomic_DNA"/>
</dbReference>
<dbReference type="Proteomes" id="UP000290057">
    <property type="component" value="Chromosome"/>
</dbReference>
<keyword evidence="1" id="KW-0732">Signal</keyword>